<sequence length="206" mass="22237">MKLAAVAAALFSMGALATPAPVSDTYHFTDLEWQVEVAPGQTIAVNGTIEAVAAQLHKSDPNWQNNNHPNPGAGAGADATVTTTTAAAVKRATDFGGGSYFCGARWPYAPLGPYWEGMRYLRSLKGQVHMPPGPRLCSRVSCSRDSAVYICNDRTEDLYLDSFERIADGVGYIIGWCSTLAWGPTQVAGQLFHPDNWNIIVRRDSC</sequence>
<feature type="signal peptide" evidence="1">
    <location>
        <begin position="1"/>
        <end position="17"/>
    </location>
</feature>
<reference evidence="3" key="1">
    <citation type="journal article" date="2023" name="Mol. Phylogenet. Evol.">
        <title>Genome-scale phylogeny and comparative genomics of the fungal order Sordariales.</title>
        <authorList>
            <person name="Hensen N."/>
            <person name="Bonometti L."/>
            <person name="Westerberg I."/>
            <person name="Brannstrom I.O."/>
            <person name="Guillou S."/>
            <person name="Cros-Aarteil S."/>
            <person name="Calhoun S."/>
            <person name="Haridas S."/>
            <person name="Kuo A."/>
            <person name="Mondo S."/>
            <person name="Pangilinan J."/>
            <person name="Riley R."/>
            <person name="LaButti K."/>
            <person name="Andreopoulos B."/>
            <person name="Lipzen A."/>
            <person name="Chen C."/>
            <person name="Yan M."/>
            <person name="Daum C."/>
            <person name="Ng V."/>
            <person name="Clum A."/>
            <person name="Steindorff A."/>
            <person name="Ohm R.A."/>
            <person name="Martin F."/>
            <person name="Silar P."/>
            <person name="Natvig D.O."/>
            <person name="Lalanne C."/>
            <person name="Gautier V."/>
            <person name="Ament-Velasquez S.L."/>
            <person name="Kruys A."/>
            <person name="Hutchinson M.I."/>
            <person name="Powell A.J."/>
            <person name="Barry K."/>
            <person name="Miller A.N."/>
            <person name="Grigoriev I.V."/>
            <person name="Debuchy R."/>
            <person name="Gladieux P."/>
            <person name="Hiltunen Thoren M."/>
            <person name="Johannesson H."/>
        </authorList>
    </citation>
    <scope>NUCLEOTIDE SEQUENCE [LARGE SCALE GENOMIC DNA]</scope>
    <source>
        <strain evidence="3">CBS 284.82</strain>
    </source>
</reference>
<feature type="chain" id="PRO_5042908592" evidence="1">
    <location>
        <begin position="18"/>
        <end position="206"/>
    </location>
</feature>
<keyword evidence="1" id="KW-0732">Signal</keyword>
<accession>A0AAN6PKI3</accession>
<name>A0AAN6PKI3_9PEZI</name>
<dbReference type="Proteomes" id="UP001303115">
    <property type="component" value="Unassembled WGS sequence"/>
</dbReference>
<dbReference type="EMBL" id="MU854383">
    <property type="protein sequence ID" value="KAK4040150.1"/>
    <property type="molecule type" value="Genomic_DNA"/>
</dbReference>
<protein>
    <submittedName>
        <fullName evidence="2">Uncharacterized protein</fullName>
    </submittedName>
</protein>
<keyword evidence="3" id="KW-1185">Reference proteome</keyword>
<dbReference type="AlphaFoldDB" id="A0AAN6PKI3"/>
<evidence type="ECO:0000256" key="1">
    <source>
        <dbReference type="SAM" id="SignalP"/>
    </source>
</evidence>
<comment type="caution">
    <text evidence="2">The sequence shown here is derived from an EMBL/GenBank/DDBJ whole genome shotgun (WGS) entry which is preliminary data.</text>
</comment>
<organism evidence="2 3">
    <name type="scientific">Parachaetomium inaequale</name>
    <dbReference type="NCBI Taxonomy" id="2588326"/>
    <lineage>
        <taxon>Eukaryota</taxon>
        <taxon>Fungi</taxon>
        <taxon>Dikarya</taxon>
        <taxon>Ascomycota</taxon>
        <taxon>Pezizomycotina</taxon>
        <taxon>Sordariomycetes</taxon>
        <taxon>Sordariomycetidae</taxon>
        <taxon>Sordariales</taxon>
        <taxon>Chaetomiaceae</taxon>
        <taxon>Parachaetomium</taxon>
    </lineage>
</organism>
<dbReference type="PANTHER" id="PTHR35605:SF1">
    <property type="entry name" value="ECP2 EFFECTOR PROTEIN DOMAIN-CONTAINING PROTEIN-RELATED"/>
    <property type="match status" value="1"/>
</dbReference>
<gene>
    <name evidence="2" type="ORF">C8A01DRAFT_46469</name>
</gene>
<proteinExistence type="predicted"/>
<evidence type="ECO:0000313" key="3">
    <source>
        <dbReference type="Proteomes" id="UP001303115"/>
    </source>
</evidence>
<dbReference type="PANTHER" id="PTHR35605">
    <property type="entry name" value="ECP2 EFFECTOR PROTEIN DOMAIN-CONTAINING PROTEIN-RELATED"/>
    <property type="match status" value="1"/>
</dbReference>
<evidence type="ECO:0000313" key="2">
    <source>
        <dbReference type="EMBL" id="KAK4040150.1"/>
    </source>
</evidence>